<dbReference type="RefSeq" id="XP_040883314.1">
    <property type="nucleotide sequence ID" value="XM_041020122.1"/>
</dbReference>
<evidence type="ECO:0000256" key="2">
    <source>
        <dbReference type="ARBA" id="ARBA00022448"/>
    </source>
</evidence>
<feature type="transmembrane region" description="Helical" evidence="6">
    <location>
        <begin position="166"/>
        <end position="186"/>
    </location>
</feature>
<dbReference type="AlphaFoldDB" id="A0A074WV72"/>
<feature type="transmembrane region" description="Helical" evidence="6">
    <location>
        <begin position="409"/>
        <end position="427"/>
    </location>
</feature>
<sequence>MVVIKRHGFQEDGPSTHHESSIDDRDMQRMALPAELRRRFKLASVIGFACISGATWEWALVSSQGGLTNGGSGAGVIWIFLAVMIGMFTVVLSMAEMASIAPSAAGQYMWVSELGPPGAQRLLSYFVGWFAAIGWQGAAASNPLVLAQHVEALVALNNPTFEVKGWMTSLLMIACAALATSVNIYGIRFLSSLEAIMLALHVVGFFAVLIPLWLMGERSSTHDVFFIFEDNAGWGNLGTACLVGLLGPIMTLIGGDSTVHLGEEIRDASRTLPLSMVFTSLMNYAVGFIMTITVMYVSSNFDQTIADATGESYVAVIYAATGSKTATTILTVLVLVLFFCTAINTVTTSSRQLFAFARDGGLPFSSILAKVDTRTGLPINALLATFGVTFVLSWIICGSSIAFQNITSITIVGLLLSYGTTIATMIYRRWSGVPLPAARWRYPQAFGYFVNVLALCFVTIAFIFAYFPTAPGPSAESMNWSVVVTVAVVVVATVYYFIRASSTFEGPAVRMKKAEDDSMFAMEDIAVRGKQ</sequence>
<feature type="transmembrane region" description="Helical" evidence="6">
    <location>
        <begin position="39"/>
        <end position="56"/>
    </location>
</feature>
<keyword evidence="2" id="KW-0813">Transport</keyword>
<dbReference type="EMBL" id="KL584825">
    <property type="protein sequence ID" value="KEQ66291.1"/>
    <property type="molecule type" value="Genomic_DNA"/>
</dbReference>
<organism evidence="7 8">
    <name type="scientific">Aureobasidium melanogenum (strain CBS 110374)</name>
    <name type="common">Aureobasidium pullulans var. melanogenum</name>
    <dbReference type="NCBI Taxonomy" id="1043003"/>
    <lineage>
        <taxon>Eukaryota</taxon>
        <taxon>Fungi</taxon>
        <taxon>Dikarya</taxon>
        <taxon>Ascomycota</taxon>
        <taxon>Pezizomycotina</taxon>
        <taxon>Dothideomycetes</taxon>
        <taxon>Dothideomycetidae</taxon>
        <taxon>Dothideales</taxon>
        <taxon>Saccotheciaceae</taxon>
        <taxon>Aureobasidium</taxon>
    </lineage>
</organism>
<feature type="transmembrane region" description="Helical" evidence="6">
    <location>
        <begin position="193"/>
        <end position="214"/>
    </location>
</feature>
<dbReference type="Pfam" id="PF13520">
    <property type="entry name" value="AA_permease_2"/>
    <property type="match status" value="1"/>
</dbReference>
<dbReference type="Gene3D" id="1.20.1740.10">
    <property type="entry name" value="Amino acid/polyamine transporter I"/>
    <property type="match status" value="1"/>
</dbReference>
<proteinExistence type="predicted"/>
<dbReference type="PANTHER" id="PTHR45649:SF2">
    <property type="entry name" value="ACID PERMEASE, PUTATIVE-RELATED"/>
    <property type="match status" value="1"/>
</dbReference>
<evidence type="ECO:0000313" key="8">
    <source>
        <dbReference type="Proteomes" id="UP000030672"/>
    </source>
</evidence>
<comment type="subcellular location">
    <subcellularLocation>
        <location evidence="1">Membrane</location>
        <topology evidence="1">Multi-pass membrane protein</topology>
    </subcellularLocation>
</comment>
<evidence type="ECO:0000256" key="4">
    <source>
        <dbReference type="ARBA" id="ARBA00022989"/>
    </source>
</evidence>
<feature type="transmembrane region" description="Helical" evidence="6">
    <location>
        <begin position="379"/>
        <end position="403"/>
    </location>
</feature>
<evidence type="ECO:0000256" key="5">
    <source>
        <dbReference type="ARBA" id="ARBA00023136"/>
    </source>
</evidence>
<feature type="transmembrane region" description="Helical" evidence="6">
    <location>
        <begin position="317"/>
        <end position="343"/>
    </location>
</feature>
<feature type="transmembrane region" description="Helical" evidence="6">
    <location>
        <begin position="122"/>
        <end position="146"/>
    </location>
</feature>
<keyword evidence="8" id="KW-1185">Reference proteome</keyword>
<dbReference type="HOGENOM" id="CLU_004495_6_1_1"/>
<dbReference type="STRING" id="1043003.A0A074WV72"/>
<feature type="transmembrane region" description="Helical" evidence="6">
    <location>
        <begin position="448"/>
        <end position="467"/>
    </location>
</feature>
<protein>
    <submittedName>
        <fullName evidence="7">Putative amino acid permease</fullName>
    </submittedName>
</protein>
<dbReference type="GO" id="GO:0022857">
    <property type="term" value="F:transmembrane transporter activity"/>
    <property type="evidence" value="ECO:0007669"/>
    <property type="project" value="InterPro"/>
</dbReference>
<evidence type="ECO:0000256" key="3">
    <source>
        <dbReference type="ARBA" id="ARBA00022692"/>
    </source>
</evidence>
<dbReference type="GO" id="GO:0016020">
    <property type="term" value="C:membrane"/>
    <property type="evidence" value="ECO:0007669"/>
    <property type="project" value="UniProtKB-SubCell"/>
</dbReference>
<dbReference type="GeneID" id="63913495"/>
<feature type="transmembrane region" description="Helical" evidence="6">
    <location>
        <begin position="274"/>
        <end position="297"/>
    </location>
</feature>
<feature type="transmembrane region" description="Helical" evidence="6">
    <location>
        <begin position="76"/>
        <end position="101"/>
    </location>
</feature>
<accession>A0A074WV72</accession>
<dbReference type="PIRSF" id="PIRSF006060">
    <property type="entry name" value="AA_transporter"/>
    <property type="match status" value="1"/>
</dbReference>
<gene>
    <name evidence="7" type="ORF">M437DRAFT_40063</name>
</gene>
<evidence type="ECO:0000256" key="6">
    <source>
        <dbReference type="SAM" id="Phobius"/>
    </source>
</evidence>
<feature type="transmembrane region" description="Helical" evidence="6">
    <location>
        <begin position="234"/>
        <end position="253"/>
    </location>
</feature>
<dbReference type="Proteomes" id="UP000030672">
    <property type="component" value="Unassembled WGS sequence"/>
</dbReference>
<dbReference type="PANTHER" id="PTHR45649">
    <property type="entry name" value="AMINO-ACID PERMEASE BAT1"/>
    <property type="match status" value="1"/>
</dbReference>
<reference evidence="7 8" key="1">
    <citation type="journal article" date="2014" name="BMC Genomics">
        <title>Genome sequencing of four Aureobasidium pullulans varieties: biotechnological potential, stress tolerance, and description of new species.</title>
        <authorList>
            <person name="Gostin Ar C."/>
            <person name="Ohm R.A."/>
            <person name="Kogej T."/>
            <person name="Sonjak S."/>
            <person name="Turk M."/>
            <person name="Zajc J."/>
            <person name="Zalar P."/>
            <person name="Grube M."/>
            <person name="Sun H."/>
            <person name="Han J."/>
            <person name="Sharma A."/>
            <person name="Chiniquy J."/>
            <person name="Ngan C.Y."/>
            <person name="Lipzen A."/>
            <person name="Barry K."/>
            <person name="Grigoriev I.V."/>
            <person name="Gunde-Cimerman N."/>
        </authorList>
    </citation>
    <scope>NUCLEOTIDE SEQUENCE [LARGE SCALE GENOMIC DNA]</scope>
    <source>
        <strain evidence="7 8">CBS 110374</strain>
    </source>
</reference>
<dbReference type="InterPro" id="IPR002293">
    <property type="entry name" value="AA/rel_permease1"/>
</dbReference>
<evidence type="ECO:0000313" key="7">
    <source>
        <dbReference type="EMBL" id="KEQ66291.1"/>
    </source>
</evidence>
<keyword evidence="3 6" id="KW-0812">Transmembrane</keyword>
<feature type="transmembrane region" description="Helical" evidence="6">
    <location>
        <begin position="479"/>
        <end position="498"/>
    </location>
</feature>
<evidence type="ECO:0000256" key="1">
    <source>
        <dbReference type="ARBA" id="ARBA00004141"/>
    </source>
</evidence>
<name>A0A074WV72_AURM1</name>
<keyword evidence="4 6" id="KW-1133">Transmembrane helix</keyword>
<keyword evidence="5 6" id="KW-0472">Membrane</keyword>